<evidence type="ECO:0000256" key="5">
    <source>
        <dbReference type="HAMAP-Rule" id="MF_00378"/>
    </source>
</evidence>
<dbReference type="InterPro" id="IPR003753">
    <property type="entry name" value="Exonuc_VII_L"/>
</dbReference>
<comment type="caution">
    <text evidence="9">The sequence shown here is derived from an EMBL/GenBank/DDBJ whole genome shotgun (WGS) entry which is preliminary data.</text>
</comment>
<dbReference type="InterPro" id="IPR020579">
    <property type="entry name" value="Exonuc_VII_lsu_C"/>
</dbReference>
<evidence type="ECO:0000313" key="10">
    <source>
        <dbReference type="Proteomes" id="UP000644507"/>
    </source>
</evidence>
<dbReference type="Proteomes" id="UP000644507">
    <property type="component" value="Unassembled WGS sequence"/>
</dbReference>
<dbReference type="GO" id="GO:0005737">
    <property type="term" value="C:cytoplasm"/>
    <property type="evidence" value="ECO:0007669"/>
    <property type="project" value="UniProtKB-SubCell"/>
</dbReference>
<dbReference type="GO" id="GO:0009318">
    <property type="term" value="C:exodeoxyribonuclease VII complex"/>
    <property type="evidence" value="ECO:0007669"/>
    <property type="project" value="UniProtKB-UniRule"/>
</dbReference>
<evidence type="ECO:0000256" key="6">
    <source>
        <dbReference type="RuleBase" id="RU004355"/>
    </source>
</evidence>
<evidence type="ECO:0000259" key="7">
    <source>
        <dbReference type="Pfam" id="PF02601"/>
    </source>
</evidence>
<keyword evidence="4 5" id="KW-0269">Exonuclease</keyword>
<keyword evidence="1 5" id="KW-0963">Cytoplasm</keyword>
<comment type="subunit">
    <text evidence="5">Heterooligomer composed of large and small subunits.</text>
</comment>
<accession>A0A918TX17</accession>
<dbReference type="GO" id="GO:0008855">
    <property type="term" value="F:exodeoxyribonuclease VII activity"/>
    <property type="evidence" value="ECO:0007669"/>
    <property type="project" value="UniProtKB-UniRule"/>
</dbReference>
<evidence type="ECO:0000259" key="8">
    <source>
        <dbReference type="Pfam" id="PF13742"/>
    </source>
</evidence>
<reference evidence="9" key="1">
    <citation type="journal article" date="2014" name="Int. J. Syst. Evol. Microbiol.">
        <title>Complete genome sequence of Corynebacterium casei LMG S-19264T (=DSM 44701T), isolated from a smear-ripened cheese.</title>
        <authorList>
            <consortium name="US DOE Joint Genome Institute (JGI-PGF)"/>
            <person name="Walter F."/>
            <person name="Albersmeier A."/>
            <person name="Kalinowski J."/>
            <person name="Ruckert C."/>
        </authorList>
    </citation>
    <scope>NUCLEOTIDE SEQUENCE</scope>
    <source>
        <strain evidence="9">KCTC 12988</strain>
    </source>
</reference>
<evidence type="ECO:0000256" key="1">
    <source>
        <dbReference type="ARBA" id="ARBA00022490"/>
    </source>
</evidence>
<evidence type="ECO:0000313" key="9">
    <source>
        <dbReference type="EMBL" id="GHC66116.1"/>
    </source>
</evidence>
<dbReference type="PANTHER" id="PTHR30008">
    <property type="entry name" value="EXODEOXYRIBONUCLEASE 7 LARGE SUBUNIT"/>
    <property type="match status" value="1"/>
</dbReference>
<proteinExistence type="inferred from homology"/>
<keyword evidence="10" id="KW-1185">Reference proteome</keyword>
<dbReference type="GO" id="GO:0003676">
    <property type="term" value="F:nucleic acid binding"/>
    <property type="evidence" value="ECO:0007669"/>
    <property type="project" value="InterPro"/>
</dbReference>
<protein>
    <recommendedName>
        <fullName evidence="5">Exodeoxyribonuclease 7 large subunit</fullName>
        <ecNumber evidence="5">3.1.11.6</ecNumber>
    </recommendedName>
    <alternativeName>
        <fullName evidence="5">Exodeoxyribonuclease VII large subunit</fullName>
        <shortName evidence="5">Exonuclease VII large subunit</shortName>
    </alternativeName>
</protein>
<dbReference type="NCBIfam" id="TIGR00237">
    <property type="entry name" value="xseA"/>
    <property type="match status" value="1"/>
</dbReference>
<comment type="subcellular location">
    <subcellularLocation>
        <location evidence="5 6">Cytoplasm</location>
    </subcellularLocation>
</comment>
<evidence type="ECO:0000256" key="3">
    <source>
        <dbReference type="ARBA" id="ARBA00022801"/>
    </source>
</evidence>
<comment type="function">
    <text evidence="5">Bidirectionally degrades single-stranded DNA into large acid-insoluble oligonucleotides, which are then degraded further into small acid-soluble oligonucleotides.</text>
</comment>
<reference evidence="9" key="2">
    <citation type="submission" date="2020-09" db="EMBL/GenBank/DDBJ databases">
        <authorList>
            <person name="Sun Q."/>
            <person name="Kim S."/>
        </authorList>
    </citation>
    <scope>NUCLEOTIDE SEQUENCE</scope>
    <source>
        <strain evidence="9">KCTC 12988</strain>
    </source>
</reference>
<dbReference type="PANTHER" id="PTHR30008:SF0">
    <property type="entry name" value="EXODEOXYRIBONUCLEASE 7 LARGE SUBUNIT"/>
    <property type="match status" value="1"/>
</dbReference>
<name>A0A918TX17_9BACT</name>
<dbReference type="InterPro" id="IPR025824">
    <property type="entry name" value="OB-fold_nuc-bd_dom"/>
</dbReference>
<dbReference type="HAMAP" id="MF_00378">
    <property type="entry name" value="Exonuc_7_L"/>
    <property type="match status" value="1"/>
</dbReference>
<dbReference type="Pfam" id="PF13742">
    <property type="entry name" value="tRNA_anti_2"/>
    <property type="match status" value="1"/>
</dbReference>
<dbReference type="Gene3D" id="2.40.50.1010">
    <property type="match status" value="1"/>
</dbReference>
<dbReference type="EMBL" id="BMXI01000020">
    <property type="protein sequence ID" value="GHC66116.1"/>
    <property type="molecule type" value="Genomic_DNA"/>
</dbReference>
<dbReference type="RefSeq" id="WP_189573775.1">
    <property type="nucleotide sequence ID" value="NZ_BMXI01000020.1"/>
</dbReference>
<dbReference type="Pfam" id="PF02601">
    <property type="entry name" value="Exonuc_VII_L"/>
    <property type="match status" value="1"/>
</dbReference>
<dbReference type="EC" id="3.1.11.6" evidence="5"/>
<dbReference type="AlphaFoldDB" id="A0A918TX17"/>
<dbReference type="CDD" id="cd04489">
    <property type="entry name" value="ExoVII_LU_OBF"/>
    <property type="match status" value="1"/>
</dbReference>
<gene>
    <name evidence="5 9" type="primary">xseA</name>
    <name evidence="9" type="ORF">GCM10007100_37440</name>
</gene>
<organism evidence="9 10">
    <name type="scientific">Roseibacillus persicicus</name>
    <dbReference type="NCBI Taxonomy" id="454148"/>
    <lineage>
        <taxon>Bacteria</taxon>
        <taxon>Pseudomonadati</taxon>
        <taxon>Verrucomicrobiota</taxon>
        <taxon>Verrucomicrobiia</taxon>
        <taxon>Verrucomicrobiales</taxon>
        <taxon>Verrucomicrobiaceae</taxon>
        <taxon>Roseibacillus</taxon>
    </lineage>
</organism>
<feature type="domain" description="OB-fold nucleic acid binding" evidence="8">
    <location>
        <begin position="19"/>
        <end position="109"/>
    </location>
</feature>
<keyword evidence="2 5" id="KW-0540">Nuclease</keyword>
<comment type="catalytic activity">
    <reaction evidence="5 6">
        <text>Exonucleolytic cleavage in either 5'- to 3'- or 3'- to 5'-direction to yield nucleoside 5'-phosphates.</text>
        <dbReference type="EC" id="3.1.11.6"/>
    </reaction>
</comment>
<sequence length="456" mass="50143">MNLFTDFPSDREEKREALPVSRLLRRMRNLLEIEIGEVWVEGEVSNLRKQGSGHWYFSLKDEGGQIVCAMFGARRRPGSEVLEDGAKVRVFGEVTVYEARGTAQLVVKEAEAVGAGALQAQFEALKRKLDGEGLFDASLKKTLPKFPTRIGIVTSGSSAALQDMINVLSRRAPWVTVYLSDVLVQGKGAERGIAKAIERIGNWKENGLPECDVVIVGRGGGSLEDLWNFNEEVVARAIAACPIPIVSAVGHEIDFTIADFVADLRAPTPSAAAELVVPERSELEARVQTLGGRLQRRLEEGIRQREEALRYLKRTGVATSADAVLREPMTRLDDATERLERGMHQVILNRENLIRELSVRCRANRPSVVLARRGERLKNLGARQESAMEANLRKKEAALARLQSLVEALGPASAFERGFSITMDSDGKVLKDASLIKSGMRLETMMKGGVVSSTVD</sequence>
<evidence type="ECO:0000256" key="2">
    <source>
        <dbReference type="ARBA" id="ARBA00022722"/>
    </source>
</evidence>
<evidence type="ECO:0000256" key="4">
    <source>
        <dbReference type="ARBA" id="ARBA00022839"/>
    </source>
</evidence>
<dbReference type="GO" id="GO:0006308">
    <property type="term" value="P:DNA catabolic process"/>
    <property type="evidence" value="ECO:0007669"/>
    <property type="project" value="UniProtKB-UniRule"/>
</dbReference>
<keyword evidence="3 5" id="KW-0378">Hydrolase</keyword>
<comment type="similarity">
    <text evidence="5 6">Belongs to the XseA family.</text>
</comment>
<feature type="domain" description="Exonuclease VII large subunit C-terminal" evidence="7">
    <location>
        <begin position="134"/>
        <end position="453"/>
    </location>
</feature>